<feature type="transmembrane region" description="Helical" evidence="10">
    <location>
        <begin position="47"/>
        <end position="69"/>
    </location>
</feature>
<comment type="similarity">
    <text evidence="3">Belongs to the CD36 family.</text>
</comment>
<dbReference type="EMBL" id="AXCN02000880">
    <property type="status" value="NOT_ANNOTATED_CDS"/>
    <property type="molecule type" value="Genomic_DNA"/>
</dbReference>
<feature type="region of interest" description="Disordered" evidence="9">
    <location>
        <begin position="559"/>
        <end position="587"/>
    </location>
</feature>
<evidence type="ECO:0000313" key="11">
    <source>
        <dbReference type="EnsemblMetazoa" id="AFAF019158-PA"/>
    </source>
</evidence>
<sequence length="614" mass="69490">MGLHKNYFKVGQNASNQLFGLPPPGQGGPTPLSMLISQGAKFNSNRVAVIIFGIVTLIAGVVLSSVPWLNIFIMKNLRLWNGTISFHYWQRPGVTRLTKVYIFNVTNPEGFLAGEKPKLVEVGPFVYREDMEKVNIKFHDNYTVTYQHKKILQFVPELSVDKNLRITTPNIPLLTISTQSKYLSFFVSKTISVILTATKYQPFISLTADELVFGYDDTLVSLAHRFYPRNRRPMEKMGLLNGRNGTLTEYATMHTGHTGMEKFGYFDKLNGLDHLPHWDGEPCRSIQASEGSFFPPRDVTQKDTVYIYDKDLCRTLPLVYREPVEKDGITADLYTLADDAYGPPNENNSCFDHSHYKKYYGLQNISPCQYGAPVYISNPHFYKSDPQLLDAVEGLEPNEEQHKTYFKIQPTLGVPLEGQVRVQLNLLVEKAPNVMATKDFRDFVFPIMWLEEGVSELTPPIRRWIYLATVFAPTALPILSYGMILTGAFAMIFVFVRAYKNFIFTDDPTTEILEMGRRSLRRGSHLISNSQHRILHRDSYILLKANGAVTSASGAELDGDATTEATGASSTNTTHNHNNNNHLLHNHNLLHSPHHHLYIQPKDQSLLTEEDSPA</sequence>
<reference evidence="12" key="1">
    <citation type="submission" date="2014-01" db="EMBL/GenBank/DDBJ databases">
        <title>The Genome Sequence of Anopheles farauti FAR1 (V2).</title>
        <authorList>
            <consortium name="The Broad Institute Genomics Platform"/>
            <person name="Neafsey D.E."/>
            <person name="Besansky N."/>
            <person name="Howell P."/>
            <person name="Walton C."/>
            <person name="Young S.K."/>
            <person name="Zeng Q."/>
            <person name="Gargeya S."/>
            <person name="Fitzgerald M."/>
            <person name="Haas B."/>
            <person name="Abouelleil A."/>
            <person name="Allen A.W."/>
            <person name="Alvarado L."/>
            <person name="Arachchi H.M."/>
            <person name="Berlin A.M."/>
            <person name="Chapman S.B."/>
            <person name="Gainer-Dewar J."/>
            <person name="Goldberg J."/>
            <person name="Griggs A."/>
            <person name="Gujja S."/>
            <person name="Hansen M."/>
            <person name="Howarth C."/>
            <person name="Imamovic A."/>
            <person name="Ireland A."/>
            <person name="Larimer J."/>
            <person name="McCowan C."/>
            <person name="Murphy C."/>
            <person name="Pearson M."/>
            <person name="Poon T.W."/>
            <person name="Priest M."/>
            <person name="Roberts A."/>
            <person name="Saif S."/>
            <person name="Shea T."/>
            <person name="Sisk P."/>
            <person name="Sykes S."/>
            <person name="Wortman J."/>
            <person name="Nusbaum C."/>
            <person name="Birren B."/>
        </authorList>
    </citation>
    <scope>NUCLEOTIDE SEQUENCE [LARGE SCALE GENOMIC DNA]</scope>
    <source>
        <strain evidence="12">FAR1</strain>
    </source>
</reference>
<evidence type="ECO:0000256" key="8">
    <source>
        <dbReference type="ARBA" id="ARBA00023180"/>
    </source>
</evidence>
<accession>A0A182QY22</accession>
<dbReference type="Pfam" id="PF01130">
    <property type="entry name" value="CD36"/>
    <property type="match status" value="1"/>
</dbReference>
<keyword evidence="7 10" id="KW-0472">Membrane</keyword>
<evidence type="ECO:0000313" key="12">
    <source>
        <dbReference type="Proteomes" id="UP000075886"/>
    </source>
</evidence>
<dbReference type="VEuPathDB" id="VectorBase:AFAF019158"/>
<dbReference type="GO" id="GO:0005737">
    <property type="term" value="C:cytoplasm"/>
    <property type="evidence" value="ECO:0007669"/>
    <property type="project" value="TreeGrafter"/>
</dbReference>
<dbReference type="GO" id="GO:0005886">
    <property type="term" value="C:plasma membrane"/>
    <property type="evidence" value="ECO:0007669"/>
    <property type="project" value="UniProtKB-SubCell"/>
</dbReference>
<evidence type="ECO:0000256" key="6">
    <source>
        <dbReference type="ARBA" id="ARBA00022989"/>
    </source>
</evidence>
<dbReference type="STRING" id="69004.A0A182QY22"/>
<dbReference type="PANTHER" id="PTHR11923">
    <property type="entry name" value="SCAVENGER RECEPTOR CLASS B TYPE-1 SR-B1"/>
    <property type="match status" value="1"/>
</dbReference>
<evidence type="ECO:0000256" key="10">
    <source>
        <dbReference type="SAM" id="Phobius"/>
    </source>
</evidence>
<reference evidence="11" key="2">
    <citation type="submission" date="2020-05" db="UniProtKB">
        <authorList>
            <consortium name="EnsemblMetazoa"/>
        </authorList>
    </citation>
    <scope>IDENTIFICATION</scope>
    <source>
        <strain evidence="11">FAR1</strain>
    </source>
</reference>
<dbReference type="GO" id="GO:0005044">
    <property type="term" value="F:scavenger receptor activity"/>
    <property type="evidence" value="ECO:0007669"/>
    <property type="project" value="TreeGrafter"/>
</dbReference>
<comment type="function">
    <text evidence="1">Plays an olfactory role that is not restricted to pheromone sensitivity.</text>
</comment>
<evidence type="ECO:0008006" key="13">
    <source>
        <dbReference type="Google" id="ProtNLM"/>
    </source>
</evidence>
<feature type="transmembrane region" description="Helical" evidence="10">
    <location>
        <begin position="464"/>
        <end position="496"/>
    </location>
</feature>
<dbReference type="InterPro" id="IPR002159">
    <property type="entry name" value="CD36_fam"/>
</dbReference>
<keyword evidence="8" id="KW-0325">Glycoprotein</keyword>
<evidence type="ECO:0000256" key="9">
    <source>
        <dbReference type="SAM" id="MobiDB-lite"/>
    </source>
</evidence>
<name>A0A182QY22_9DIPT</name>
<comment type="subcellular location">
    <subcellularLocation>
        <location evidence="2">Cell membrane</location>
    </subcellularLocation>
</comment>
<dbReference type="PRINTS" id="PR01609">
    <property type="entry name" value="CD36FAMILY"/>
</dbReference>
<keyword evidence="4" id="KW-1003">Cell membrane</keyword>
<keyword evidence="5 10" id="KW-0812">Transmembrane</keyword>
<dbReference type="AlphaFoldDB" id="A0A182QY22"/>
<evidence type="ECO:0000256" key="5">
    <source>
        <dbReference type="ARBA" id="ARBA00022692"/>
    </source>
</evidence>
<proteinExistence type="inferred from homology"/>
<evidence type="ECO:0000256" key="1">
    <source>
        <dbReference type="ARBA" id="ARBA00003156"/>
    </source>
</evidence>
<keyword evidence="12" id="KW-1185">Reference proteome</keyword>
<evidence type="ECO:0000256" key="7">
    <source>
        <dbReference type="ARBA" id="ARBA00023136"/>
    </source>
</evidence>
<evidence type="ECO:0000256" key="3">
    <source>
        <dbReference type="ARBA" id="ARBA00010532"/>
    </source>
</evidence>
<protein>
    <recommendedName>
        <fullName evidence="13">Scavenger receptor class B</fullName>
    </recommendedName>
</protein>
<keyword evidence="6 10" id="KW-1133">Transmembrane helix</keyword>
<dbReference type="EnsemblMetazoa" id="AFAF019158-RA">
    <property type="protein sequence ID" value="AFAF019158-PA"/>
    <property type="gene ID" value="AFAF019158"/>
</dbReference>
<dbReference type="PANTHER" id="PTHR11923:SF88">
    <property type="entry name" value="DEBRIS BUSTER, ISOFORM D"/>
    <property type="match status" value="1"/>
</dbReference>
<evidence type="ECO:0000256" key="2">
    <source>
        <dbReference type="ARBA" id="ARBA00004236"/>
    </source>
</evidence>
<feature type="compositionally biased region" description="Low complexity" evidence="9">
    <location>
        <begin position="569"/>
        <end position="587"/>
    </location>
</feature>
<organism evidence="11 12">
    <name type="scientific">Anopheles farauti</name>
    <dbReference type="NCBI Taxonomy" id="69004"/>
    <lineage>
        <taxon>Eukaryota</taxon>
        <taxon>Metazoa</taxon>
        <taxon>Ecdysozoa</taxon>
        <taxon>Arthropoda</taxon>
        <taxon>Hexapoda</taxon>
        <taxon>Insecta</taxon>
        <taxon>Pterygota</taxon>
        <taxon>Neoptera</taxon>
        <taxon>Endopterygota</taxon>
        <taxon>Diptera</taxon>
        <taxon>Nematocera</taxon>
        <taxon>Culicoidea</taxon>
        <taxon>Culicidae</taxon>
        <taxon>Anophelinae</taxon>
        <taxon>Anopheles</taxon>
    </lineage>
</organism>
<evidence type="ECO:0000256" key="4">
    <source>
        <dbReference type="ARBA" id="ARBA00022475"/>
    </source>
</evidence>
<dbReference type="Proteomes" id="UP000075886">
    <property type="component" value="Unassembled WGS sequence"/>
</dbReference>